<keyword evidence="4" id="KW-0133">Cell shape</keyword>
<keyword evidence="11" id="KW-1185">Reference proteome</keyword>
<evidence type="ECO:0000256" key="8">
    <source>
        <dbReference type="SAM" id="MobiDB-lite"/>
    </source>
</evidence>
<evidence type="ECO:0000256" key="3">
    <source>
        <dbReference type="ARBA" id="ARBA00022801"/>
    </source>
</evidence>
<protein>
    <submittedName>
        <fullName evidence="10">D-alanyl-D-alanine carboxypeptidase</fullName>
    </submittedName>
</protein>
<organism evidence="10 11">
    <name type="scientific">Dyella lutea</name>
    <dbReference type="NCBI Taxonomy" id="2950441"/>
    <lineage>
        <taxon>Bacteria</taxon>
        <taxon>Pseudomonadati</taxon>
        <taxon>Pseudomonadota</taxon>
        <taxon>Gammaproteobacteria</taxon>
        <taxon>Lysobacterales</taxon>
        <taxon>Rhodanobacteraceae</taxon>
        <taxon>Dyella</taxon>
    </lineage>
</organism>
<dbReference type="InterPro" id="IPR001967">
    <property type="entry name" value="Peptidase_S11_N"/>
</dbReference>
<comment type="caution">
    <text evidence="10">The sequence shown here is derived from an EMBL/GenBank/DDBJ whole genome shotgun (WGS) entry which is preliminary data.</text>
</comment>
<evidence type="ECO:0000313" key="10">
    <source>
        <dbReference type="EMBL" id="MCP1373886.1"/>
    </source>
</evidence>
<keyword evidence="10" id="KW-0121">Carboxypeptidase</keyword>
<keyword evidence="6" id="KW-0961">Cell wall biogenesis/degradation</keyword>
<evidence type="ECO:0000256" key="6">
    <source>
        <dbReference type="ARBA" id="ARBA00023316"/>
    </source>
</evidence>
<comment type="similarity">
    <text evidence="1 7">Belongs to the peptidase S11 family.</text>
</comment>
<proteinExistence type="inferred from homology"/>
<reference evidence="10 11" key="1">
    <citation type="submission" date="2022-06" db="EMBL/GenBank/DDBJ databases">
        <title>Dyella sp. Sa strain:Sa Genome sequencing.</title>
        <authorList>
            <person name="Park S."/>
        </authorList>
    </citation>
    <scope>NUCLEOTIDE SEQUENCE [LARGE SCALE GENOMIC DNA]</scope>
    <source>
        <strain evidence="10 11">Sa</strain>
    </source>
</reference>
<keyword evidence="10" id="KW-0645">Protease</keyword>
<gene>
    <name evidence="10" type="ORF">NC595_07405</name>
</gene>
<dbReference type="Proteomes" id="UP001204615">
    <property type="component" value="Unassembled WGS sequence"/>
</dbReference>
<evidence type="ECO:0000256" key="4">
    <source>
        <dbReference type="ARBA" id="ARBA00022960"/>
    </source>
</evidence>
<dbReference type="GO" id="GO:0004180">
    <property type="term" value="F:carboxypeptidase activity"/>
    <property type="evidence" value="ECO:0007669"/>
    <property type="project" value="UniProtKB-KW"/>
</dbReference>
<dbReference type="SUPFAM" id="SSF56601">
    <property type="entry name" value="beta-lactamase/transpeptidase-like"/>
    <property type="match status" value="1"/>
</dbReference>
<dbReference type="PANTHER" id="PTHR21581">
    <property type="entry name" value="D-ALANYL-D-ALANINE CARBOXYPEPTIDASE"/>
    <property type="match status" value="1"/>
</dbReference>
<evidence type="ECO:0000256" key="1">
    <source>
        <dbReference type="ARBA" id="ARBA00007164"/>
    </source>
</evidence>
<keyword evidence="2" id="KW-0732">Signal</keyword>
<feature type="region of interest" description="Disordered" evidence="8">
    <location>
        <begin position="293"/>
        <end position="316"/>
    </location>
</feature>
<evidence type="ECO:0000256" key="2">
    <source>
        <dbReference type="ARBA" id="ARBA00022729"/>
    </source>
</evidence>
<dbReference type="Pfam" id="PF00768">
    <property type="entry name" value="Peptidase_S11"/>
    <property type="match status" value="1"/>
</dbReference>
<evidence type="ECO:0000256" key="7">
    <source>
        <dbReference type="RuleBase" id="RU004016"/>
    </source>
</evidence>
<dbReference type="RefSeq" id="WP_253565740.1">
    <property type="nucleotide sequence ID" value="NZ_JAMZEK010000002.1"/>
</dbReference>
<keyword evidence="5" id="KW-0573">Peptidoglycan synthesis</keyword>
<evidence type="ECO:0000259" key="9">
    <source>
        <dbReference type="Pfam" id="PF00768"/>
    </source>
</evidence>
<dbReference type="InterPro" id="IPR018044">
    <property type="entry name" value="Peptidase_S11"/>
</dbReference>
<sequence length="316" mass="33971">MALLLLAATGVAHAEETSVIIDGTTGLVLSEHHADDPHAPASLTKMMTMYLAFEALRDGRLKMTEKMHVSAHAAGMEPTKLGLRAGQTITVHDAILGMITKSANDAATVVAERLGKGSEARFVDAMNAQALLLGMSHTHFTNASGLPGGDETTTARDMSRLAMALYRDFPARAKLFATTQFRFRGRLVRGHNHLMAHYAGMDGLKTGYTNAAGYNLASTAVRNGHRLFGVVLGGDTWRARDHRMAELLDRGFADRAREAAVFASAPHPQRHGLAHRVLNALSPIGTAEAETLRPPPLQVDRPPVAEPIKAQLAPTR</sequence>
<dbReference type="PANTHER" id="PTHR21581:SF6">
    <property type="entry name" value="TRAFFICKING PROTEIN PARTICLE COMPLEX SUBUNIT 12"/>
    <property type="match status" value="1"/>
</dbReference>
<dbReference type="PRINTS" id="PR00725">
    <property type="entry name" value="DADACBPTASE1"/>
</dbReference>
<evidence type="ECO:0000313" key="11">
    <source>
        <dbReference type="Proteomes" id="UP001204615"/>
    </source>
</evidence>
<evidence type="ECO:0000256" key="5">
    <source>
        <dbReference type="ARBA" id="ARBA00022984"/>
    </source>
</evidence>
<dbReference type="InterPro" id="IPR012338">
    <property type="entry name" value="Beta-lactam/transpept-like"/>
</dbReference>
<name>A0ABT1F929_9GAMM</name>
<dbReference type="Gene3D" id="3.40.710.10">
    <property type="entry name" value="DD-peptidase/beta-lactamase superfamily"/>
    <property type="match status" value="1"/>
</dbReference>
<accession>A0ABT1F929</accession>
<dbReference type="EMBL" id="JAMZEK010000002">
    <property type="protein sequence ID" value="MCP1373886.1"/>
    <property type="molecule type" value="Genomic_DNA"/>
</dbReference>
<feature type="domain" description="Peptidase S11 D-alanyl-D-alanine carboxypeptidase A N-terminal" evidence="9">
    <location>
        <begin position="13"/>
        <end position="235"/>
    </location>
</feature>
<keyword evidence="3" id="KW-0378">Hydrolase</keyword>